<sequence>MEIKRLDIPLNVGFIQNASKFSAGVAPNKAKVNSAFNVDLQRKREEIIRELERIFRNLDKYIERINEFLNPLNKELKVEIDQELNIPIFKIINKETNEVIRQIPLEEILRIAKNIDKLLESKKIGERYLRGLLLKVEV</sequence>
<dbReference type="Proteomes" id="UP000235460">
    <property type="component" value="Unassembled WGS sequence"/>
</dbReference>
<evidence type="ECO:0008006" key="4">
    <source>
        <dbReference type="Google" id="ProtNLM"/>
    </source>
</evidence>
<dbReference type="Pfam" id="PF03646">
    <property type="entry name" value="FlaG"/>
    <property type="match status" value="1"/>
</dbReference>
<proteinExistence type="predicted"/>
<name>A0A2N7PLU3_9BACT</name>
<protein>
    <recommendedName>
        <fullName evidence="4">Flagellar protein FlaG</fullName>
    </recommendedName>
</protein>
<dbReference type="EMBL" id="PNIK01000104">
    <property type="protein sequence ID" value="PMP65098.1"/>
    <property type="molecule type" value="Genomic_DNA"/>
</dbReference>
<evidence type="ECO:0000256" key="1">
    <source>
        <dbReference type="SAM" id="Coils"/>
    </source>
</evidence>
<dbReference type="AlphaFoldDB" id="A0A2N7PLU3"/>
<evidence type="ECO:0000313" key="3">
    <source>
        <dbReference type="Proteomes" id="UP000235460"/>
    </source>
</evidence>
<evidence type="ECO:0000313" key="2">
    <source>
        <dbReference type="EMBL" id="PMP65098.1"/>
    </source>
</evidence>
<accession>A0A2N7PLU3</accession>
<dbReference type="InterPro" id="IPR035924">
    <property type="entry name" value="FlaG-like_sf"/>
</dbReference>
<feature type="coiled-coil region" evidence="1">
    <location>
        <begin position="37"/>
        <end position="64"/>
    </location>
</feature>
<dbReference type="PANTHER" id="PTHR37166:SF1">
    <property type="entry name" value="PROTEIN FLAG"/>
    <property type="match status" value="1"/>
</dbReference>
<reference evidence="2 3" key="1">
    <citation type="submission" date="2018-01" db="EMBL/GenBank/DDBJ databases">
        <title>Metagenomic assembled genomes from two thermal pools in the Uzon Caldera, Kamchatka, Russia.</title>
        <authorList>
            <person name="Wilkins L."/>
            <person name="Ettinger C."/>
        </authorList>
    </citation>
    <scope>NUCLEOTIDE SEQUENCE [LARGE SCALE GENOMIC DNA]</scope>
    <source>
        <strain evidence="2">ZAV-08</strain>
    </source>
</reference>
<comment type="caution">
    <text evidence="2">The sequence shown here is derived from an EMBL/GenBank/DDBJ whole genome shotgun (WGS) entry which is preliminary data.</text>
</comment>
<dbReference type="InterPro" id="IPR005186">
    <property type="entry name" value="FlaG"/>
</dbReference>
<dbReference type="PANTHER" id="PTHR37166">
    <property type="entry name" value="PROTEIN FLAG"/>
    <property type="match status" value="1"/>
</dbReference>
<gene>
    <name evidence="2" type="ORF">C0190_07125</name>
</gene>
<dbReference type="Gene3D" id="3.30.160.170">
    <property type="entry name" value="FlaG-like"/>
    <property type="match status" value="1"/>
</dbReference>
<dbReference type="SUPFAM" id="SSF160214">
    <property type="entry name" value="FlaG-like"/>
    <property type="match status" value="1"/>
</dbReference>
<keyword evidence="1" id="KW-0175">Coiled coil</keyword>
<organism evidence="2 3">
    <name type="scientific">Thermodesulfobacterium geofontis</name>
    <dbReference type="NCBI Taxonomy" id="1295609"/>
    <lineage>
        <taxon>Bacteria</taxon>
        <taxon>Pseudomonadati</taxon>
        <taxon>Thermodesulfobacteriota</taxon>
        <taxon>Thermodesulfobacteria</taxon>
        <taxon>Thermodesulfobacteriales</taxon>
        <taxon>Thermodesulfobacteriaceae</taxon>
        <taxon>Thermodesulfobacterium</taxon>
    </lineage>
</organism>